<sequence length="177" mass="19600">MAFYTPISPPTPRIIVTDHADNINTVHVPWNRNILAAIWIPQFFFLLFGMAVLPYEIYDVISIQGLLIGIMALGNVILMSTPLIEAHHYATGNLPPDFFLKMQGYKAKWVAAGLAVVMLTQAGNKYKSVWGVLWAIVADAIYAAPFAAGMWYAKEMLKETDETEVARGDVESGAVRL</sequence>
<feature type="transmembrane region" description="Helical" evidence="1">
    <location>
        <begin position="61"/>
        <end position="84"/>
    </location>
</feature>
<accession>A0A8H7TLS3</accession>
<comment type="caution">
    <text evidence="2">The sequence shown here is derived from an EMBL/GenBank/DDBJ whole genome shotgun (WGS) entry which is preliminary data.</text>
</comment>
<keyword evidence="3" id="KW-1185">Reference proteome</keyword>
<keyword evidence="1" id="KW-0812">Transmembrane</keyword>
<gene>
    <name evidence="2" type="ORF">IFR04_005731</name>
</gene>
<dbReference type="OrthoDB" id="3536778at2759"/>
<feature type="transmembrane region" description="Helical" evidence="1">
    <location>
        <begin position="34"/>
        <end position="55"/>
    </location>
</feature>
<reference evidence="2" key="1">
    <citation type="submission" date="2021-02" db="EMBL/GenBank/DDBJ databases">
        <title>Genome sequence Cadophora malorum strain M34.</title>
        <authorList>
            <person name="Stefanovic E."/>
            <person name="Vu D."/>
            <person name="Scully C."/>
            <person name="Dijksterhuis J."/>
            <person name="Roader J."/>
            <person name="Houbraken J."/>
        </authorList>
    </citation>
    <scope>NUCLEOTIDE SEQUENCE</scope>
    <source>
        <strain evidence="2">M34</strain>
    </source>
</reference>
<protein>
    <submittedName>
        <fullName evidence="2">Uncharacterized protein</fullName>
    </submittedName>
</protein>
<keyword evidence="1" id="KW-0472">Membrane</keyword>
<feature type="transmembrane region" description="Helical" evidence="1">
    <location>
        <begin position="129"/>
        <end position="153"/>
    </location>
</feature>
<dbReference type="EMBL" id="JAFJYH010000071">
    <property type="protein sequence ID" value="KAG4421088.1"/>
    <property type="molecule type" value="Genomic_DNA"/>
</dbReference>
<proteinExistence type="predicted"/>
<evidence type="ECO:0000313" key="3">
    <source>
        <dbReference type="Proteomes" id="UP000664132"/>
    </source>
</evidence>
<dbReference type="AlphaFoldDB" id="A0A8H7TLS3"/>
<evidence type="ECO:0000256" key="1">
    <source>
        <dbReference type="SAM" id="Phobius"/>
    </source>
</evidence>
<evidence type="ECO:0000313" key="2">
    <source>
        <dbReference type="EMBL" id="KAG4421088.1"/>
    </source>
</evidence>
<name>A0A8H7TLS3_9HELO</name>
<dbReference type="Proteomes" id="UP000664132">
    <property type="component" value="Unassembled WGS sequence"/>
</dbReference>
<organism evidence="2 3">
    <name type="scientific">Cadophora malorum</name>
    <dbReference type="NCBI Taxonomy" id="108018"/>
    <lineage>
        <taxon>Eukaryota</taxon>
        <taxon>Fungi</taxon>
        <taxon>Dikarya</taxon>
        <taxon>Ascomycota</taxon>
        <taxon>Pezizomycotina</taxon>
        <taxon>Leotiomycetes</taxon>
        <taxon>Helotiales</taxon>
        <taxon>Ploettnerulaceae</taxon>
        <taxon>Cadophora</taxon>
    </lineage>
</organism>
<keyword evidence="1" id="KW-1133">Transmembrane helix</keyword>